<dbReference type="EMBL" id="RWGX01000003">
    <property type="protein sequence ID" value="RVU89017.1"/>
    <property type="molecule type" value="Genomic_DNA"/>
</dbReference>
<gene>
    <name evidence="1" type="ORF">EJB19_02445</name>
</gene>
<organism evidence="1">
    <name type="scientific">Flavobacterium columnare</name>
    <dbReference type="NCBI Taxonomy" id="996"/>
    <lineage>
        <taxon>Bacteria</taxon>
        <taxon>Pseudomonadati</taxon>
        <taxon>Bacteroidota</taxon>
        <taxon>Flavobacteriia</taxon>
        <taxon>Flavobacteriales</taxon>
        <taxon>Flavobacteriaceae</taxon>
        <taxon>Flavobacterium</taxon>
    </lineage>
</organism>
<dbReference type="RefSeq" id="WP_088467021.1">
    <property type="nucleotide sequence ID" value="NZ_MTDB01000092.1"/>
</dbReference>
<reference evidence="1" key="1">
    <citation type="submission" date="2018-12" db="EMBL/GenBank/DDBJ databases">
        <title>Draft genome sequence of Flaovobacterium columnare BGFS27 isolated from channel catfish in Alabama.</title>
        <authorList>
            <person name="Cai W."/>
            <person name="Arias C."/>
        </authorList>
    </citation>
    <scope>NUCLEOTIDE SEQUENCE [LARGE SCALE GENOMIC DNA]</scope>
    <source>
        <strain evidence="1">BGFS27</strain>
    </source>
</reference>
<dbReference type="AlphaFoldDB" id="A0AA94F5J4"/>
<name>A0AA94F5J4_9FLAO</name>
<comment type="caution">
    <text evidence="1">The sequence shown here is derived from an EMBL/GenBank/DDBJ whole genome shotgun (WGS) entry which is preliminary data.</text>
</comment>
<accession>A0AA94F5J4</accession>
<proteinExistence type="predicted"/>
<sequence length="128" mass="15343">MKLEKYEIEFGLRFGINPFLQSNNELYKFIGSLSAFNDVNIYENLNITDFGNTGYKELMSRGQSFIRIWRDKVEFGQYDDNFFHEMEQFKDFVDEGEIIFGSIPTQDFLEIVKEWRDFLVKCENDKEK</sequence>
<evidence type="ECO:0000313" key="1">
    <source>
        <dbReference type="EMBL" id="RVU89017.1"/>
    </source>
</evidence>
<protein>
    <submittedName>
        <fullName evidence="1">Uncharacterized protein</fullName>
    </submittedName>
</protein>